<dbReference type="RefSeq" id="WP_160693677.1">
    <property type="nucleotide sequence ID" value="NZ_CP047897.1"/>
</dbReference>
<dbReference type="KEGG" id="nib:GU926_16125"/>
<proteinExistence type="predicted"/>
<name>A0A6P1P3A2_9BACT</name>
<reference evidence="1 2" key="1">
    <citation type="submission" date="2020-01" db="EMBL/GenBank/DDBJ databases">
        <authorList>
            <person name="Kim M."/>
        </authorList>
    </citation>
    <scope>NUCLEOTIDE SEQUENCE [LARGE SCALE GENOMIC DNA]</scope>
    <source>
        <strain evidence="1 2">BT10</strain>
    </source>
</reference>
<dbReference type="Proteomes" id="UP000464214">
    <property type="component" value="Chromosome"/>
</dbReference>
<protein>
    <submittedName>
        <fullName evidence="1">DUF2851 family protein</fullName>
    </submittedName>
</protein>
<dbReference type="Pfam" id="PF11013">
    <property type="entry name" value="DUF2851"/>
    <property type="match status" value="1"/>
</dbReference>
<evidence type="ECO:0000313" key="2">
    <source>
        <dbReference type="Proteomes" id="UP000464214"/>
    </source>
</evidence>
<sequence length="431" mass="49949">MKEDFLHYLWQHQYFNKERLLTTSGEEVAVLHPGFHNRSDAGPDFSNARIKIGNTEWVGSVEIHLSSSDWRRHHHQQDAKYNQVILHVVWEEDEVVLREEGSPMPTLELKGRVQLPLQAQYQELLWSQAVIPCAPRAFAVDSIYKASMLDKTLLERLQLKAELVLERMEQSRQNWESTVYHTMAAGFGFKVNQDGFLLLTQVLPWPLVQRYQKSPGQLEAMVFGQAGLLANVNPQDAYATALAKEYQYLRHKHTLEEPLTAKAWNMLRLRPANFPGIRLGQWLAVLLAHEHLWSDLITCETVPAYEVFFRQTPPKYWQQHYAPGKKSKQTFARIGEESVQNLLINVVAPLLVAFSRRTGDYIYQDKAIALLEQLPKENNKITRLYKELEFQHGTAADSQALISLYQRYCQPKKCLHCVVGHRLLKQNMNRR</sequence>
<dbReference type="InterPro" id="IPR021272">
    <property type="entry name" value="DUF2851"/>
</dbReference>
<dbReference type="AlphaFoldDB" id="A0A6P1P3A2"/>
<accession>A0A6P1P3A2</accession>
<keyword evidence="2" id="KW-1185">Reference proteome</keyword>
<gene>
    <name evidence="1" type="ORF">GU926_16125</name>
</gene>
<organism evidence="1 2">
    <name type="scientific">Nibribacter ruber</name>
    <dbReference type="NCBI Taxonomy" id="2698458"/>
    <lineage>
        <taxon>Bacteria</taxon>
        <taxon>Pseudomonadati</taxon>
        <taxon>Bacteroidota</taxon>
        <taxon>Cytophagia</taxon>
        <taxon>Cytophagales</taxon>
        <taxon>Hymenobacteraceae</taxon>
        <taxon>Nibribacter</taxon>
    </lineage>
</organism>
<evidence type="ECO:0000313" key="1">
    <source>
        <dbReference type="EMBL" id="QHL88872.1"/>
    </source>
</evidence>
<dbReference type="EMBL" id="CP047897">
    <property type="protein sequence ID" value="QHL88872.1"/>
    <property type="molecule type" value="Genomic_DNA"/>
</dbReference>